<organism evidence="2 3">
    <name type="scientific">Streptomyces enissocaesilis</name>
    <dbReference type="NCBI Taxonomy" id="332589"/>
    <lineage>
        <taxon>Bacteria</taxon>
        <taxon>Bacillati</taxon>
        <taxon>Actinomycetota</taxon>
        <taxon>Actinomycetes</taxon>
        <taxon>Kitasatosporales</taxon>
        <taxon>Streptomycetaceae</taxon>
        <taxon>Streptomyces</taxon>
        <taxon>Streptomyces rochei group</taxon>
    </lineage>
</organism>
<accession>A0ABN3XGS0</accession>
<dbReference type="EMBL" id="BAAAUD010000041">
    <property type="protein sequence ID" value="GAA2951964.1"/>
    <property type="molecule type" value="Genomic_DNA"/>
</dbReference>
<proteinExistence type="predicted"/>
<dbReference type="CDD" id="cd04301">
    <property type="entry name" value="NAT_SF"/>
    <property type="match status" value="1"/>
</dbReference>
<dbReference type="Proteomes" id="UP001500403">
    <property type="component" value="Unassembled WGS sequence"/>
</dbReference>
<sequence length="210" mass="23076">MGVEIRQAGESDREALVRLLDAAFMDDPVSSWVFPDRVHRGRVHGAFLGVFLDVALREGRVDVTGDGSATALWLQVPAGLPEEEDDTPARMREAADPDNERAELVGRLTGEVHPHDRAHEYLLLIAVSPDRQGEGLGTALIQPVLDRCDRDGVPAYLEASSARSGKLYERLGFAFTDRRVDLPDGPHMWPMWREPVAQRLPGLAPVAVNG</sequence>
<protein>
    <submittedName>
        <fullName evidence="2">GNAT family N-acetyltransferase</fullName>
    </submittedName>
</protein>
<dbReference type="PANTHER" id="PTHR42791:SF1">
    <property type="entry name" value="N-ACETYLTRANSFERASE DOMAIN-CONTAINING PROTEIN"/>
    <property type="match status" value="1"/>
</dbReference>
<evidence type="ECO:0000259" key="1">
    <source>
        <dbReference type="PROSITE" id="PS51186"/>
    </source>
</evidence>
<evidence type="ECO:0000313" key="3">
    <source>
        <dbReference type="Proteomes" id="UP001500403"/>
    </source>
</evidence>
<dbReference type="InterPro" id="IPR000182">
    <property type="entry name" value="GNAT_dom"/>
</dbReference>
<evidence type="ECO:0000313" key="2">
    <source>
        <dbReference type="EMBL" id="GAA2951964.1"/>
    </source>
</evidence>
<gene>
    <name evidence="2" type="ORF">GCM10010446_41450</name>
</gene>
<feature type="domain" description="N-acetyltransferase" evidence="1">
    <location>
        <begin position="54"/>
        <end position="196"/>
    </location>
</feature>
<dbReference type="Pfam" id="PF00583">
    <property type="entry name" value="Acetyltransf_1"/>
    <property type="match status" value="1"/>
</dbReference>
<comment type="caution">
    <text evidence="2">The sequence shown here is derived from an EMBL/GenBank/DDBJ whole genome shotgun (WGS) entry which is preliminary data.</text>
</comment>
<dbReference type="SUPFAM" id="SSF55729">
    <property type="entry name" value="Acyl-CoA N-acyltransferases (Nat)"/>
    <property type="match status" value="1"/>
</dbReference>
<name>A0ABN3XGS0_9ACTN</name>
<dbReference type="PROSITE" id="PS51186">
    <property type="entry name" value="GNAT"/>
    <property type="match status" value="1"/>
</dbReference>
<reference evidence="2 3" key="1">
    <citation type="journal article" date="2019" name="Int. J. Syst. Evol. Microbiol.">
        <title>The Global Catalogue of Microorganisms (GCM) 10K type strain sequencing project: providing services to taxonomists for standard genome sequencing and annotation.</title>
        <authorList>
            <consortium name="The Broad Institute Genomics Platform"/>
            <consortium name="The Broad Institute Genome Sequencing Center for Infectious Disease"/>
            <person name="Wu L."/>
            <person name="Ma J."/>
        </authorList>
    </citation>
    <scope>NUCLEOTIDE SEQUENCE [LARGE SCALE GENOMIC DNA]</scope>
    <source>
        <strain evidence="2 3">JCM 9088</strain>
    </source>
</reference>
<dbReference type="InterPro" id="IPR052523">
    <property type="entry name" value="Trichothecene_AcTrans"/>
</dbReference>
<dbReference type="PANTHER" id="PTHR42791">
    <property type="entry name" value="GNAT FAMILY ACETYLTRANSFERASE"/>
    <property type="match status" value="1"/>
</dbReference>
<dbReference type="Gene3D" id="3.40.630.30">
    <property type="match status" value="1"/>
</dbReference>
<dbReference type="RefSeq" id="WP_344497025.1">
    <property type="nucleotide sequence ID" value="NZ_BAAAUD010000041.1"/>
</dbReference>
<keyword evidence="3" id="KW-1185">Reference proteome</keyword>
<dbReference type="InterPro" id="IPR016181">
    <property type="entry name" value="Acyl_CoA_acyltransferase"/>
</dbReference>